<evidence type="ECO:0000313" key="2">
    <source>
        <dbReference type="Proteomes" id="UP000004956"/>
    </source>
</evidence>
<dbReference type="AlphaFoldDB" id="H3KDH0"/>
<dbReference type="EMBL" id="AFBQ01000107">
    <property type="protein sequence ID" value="EHY31831.1"/>
    <property type="molecule type" value="Genomic_DNA"/>
</dbReference>
<accession>H3KDH0</accession>
<evidence type="ECO:0000313" key="1">
    <source>
        <dbReference type="EMBL" id="EHY31831.1"/>
    </source>
</evidence>
<dbReference type="Proteomes" id="UP000004956">
    <property type="component" value="Unassembled WGS sequence"/>
</dbReference>
<comment type="caution">
    <text evidence="1">The sequence shown here is derived from an EMBL/GenBank/DDBJ whole genome shotgun (WGS) entry which is preliminary data.</text>
</comment>
<reference evidence="1 2" key="1">
    <citation type="submission" date="2011-11" db="EMBL/GenBank/DDBJ databases">
        <authorList>
            <person name="Weinstock G."/>
            <person name="Sodergren E."/>
            <person name="Clifton S."/>
            <person name="Fulton L."/>
            <person name="Fulton B."/>
            <person name="Courtney L."/>
            <person name="Fronick C."/>
            <person name="Harrison M."/>
            <person name="Strong C."/>
            <person name="Farmer C."/>
            <person name="Delahaunty K."/>
            <person name="Markovic C."/>
            <person name="Hall O."/>
            <person name="Minx P."/>
            <person name="Tomlinson C."/>
            <person name="Mitreva M."/>
            <person name="Hou S."/>
            <person name="Chen J."/>
            <person name="Wollam A."/>
            <person name="Pepin K.H."/>
            <person name="Johnson M."/>
            <person name="Bhonagiri V."/>
            <person name="Zhang X."/>
            <person name="Suruliraj S."/>
            <person name="Warren W."/>
            <person name="Chinwalla A."/>
            <person name="Mardis E.R."/>
            <person name="Wilson R.K."/>
        </authorList>
    </citation>
    <scope>NUCLEOTIDE SEQUENCE [LARGE SCALE GENOMIC DNA]</scope>
    <source>
        <strain evidence="1 2">YIT 11816</strain>
    </source>
</reference>
<organism evidence="1 2">
    <name type="scientific">Sutterella parvirubra YIT 11816</name>
    <dbReference type="NCBI Taxonomy" id="762967"/>
    <lineage>
        <taxon>Bacteria</taxon>
        <taxon>Pseudomonadati</taxon>
        <taxon>Pseudomonadota</taxon>
        <taxon>Betaproteobacteria</taxon>
        <taxon>Burkholderiales</taxon>
        <taxon>Sutterellaceae</taxon>
        <taxon>Sutterella</taxon>
    </lineage>
</organism>
<protein>
    <submittedName>
        <fullName evidence="1">Uncharacterized protein</fullName>
    </submittedName>
</protein>
<gene>
    <name evidence="1" type="ORF">HMPREF9440_00779</name>
</gene>
<keyword evidence="2" id="KW-1185">Reference proteome</keyword>
<sequence length="43" mass="4955">MPTFPEEYPGGPPQTDIPEVRPEERSKFIVRKSHHFCVFSLPA</sequence>
<dbReference type="HOGENOM" id="CLU_3240573_0_0_4"/>
<name>H3KDH0_9BURK</name>
<proteinExistence type="predicted"/>